<dbReference type="PATRIC" id="fig|1297742.4.peg.5286"/>
<dbReference type="eggNOG" id="ENOG502Z8K2">
    <property type="taxonomic scope" value="Bacteria"/>
</dbReference>
<organism evidence="1 2">
    <name type="scientific">Pseudomyxococcus hansupus</name>
    <dbReference type="NCBI Taxonomy" id="1297742"/>
    <lineage>
        <taxon>Bacteria</taxon>
        <taxon>Pseudomonadati</taxon>
        <taxon>Myxococcota</taxon>
        <taxon>Myxococcia</taxon>
        <taxon>Myxococcales</taxon>
        <taxon>Cystobacterineae</taxon>
        <taxon>Myxococcaceae</taxon>
        <taxon>Pseudomyxococcus</taxon>
    </lineage>
</organism>
<dbReference type="STRING" id="1297742.A176_005207"/>
<name>A0A0H4X3R8_9BACT</name>
<evidence type="ECO:0000313" key="1">
    <source>
        <dbReference type="EMBL" id="AKQ68295.1"/>
    </source>
</evidence>
<protein>
    <submittedName>
        <fullName evidence="1">Uncharacterized protein</fullName>
    </submittedName>
</protein>
<dbReference type="Proteomes" id="UP000009026">
    <property type="component" value="Chromosome"/>
</dbReference>
<accession>A0A0H4X3R8</accession>
<reference evidence="1 2" key="1">
    <citation type="journal article" date="2016" name="PLoS ONE">
        <title>Complete Genome Sequence and Comparative Genomics of a Novel Myxobacterium Myxococcus hansupus.</title>
        <authorList>
            <person name="Sharma G."/>
            <person name="Narwani T."/>
            <person name="Subramanian S."/>
        </authorList>
    </citation>
    <scope>NUCLEOTIDE SEQUENCE [LARGE SCALE GENOMIC DNA]</scope>
    <source>
        <strain evidence="2">mixupus</strain>
    </source>
</reference>
<dbReference type="RefSeq" id="WP_002633085.1">
    <property type="nucleotide sequence ID" value="NZ_CP012109.1"/>
</dbReference>
<keyword evidence="2" id="KW-1185">Reference proteome</keyword>
<proteinExistence type="predicted"/>
<gene>
    <name evidence="1" type="ORF">A176_005207</name>
</gene>
<evidence type="ECO:0000313" key="2">
    <source>
        <dbReference type="Proteomes" id="UP000009026"/>
    </source>
</evidence>
<sequence length="338" mass="38242">MSNPSGRTYNQRHAPRRYTRGHRRVSVYTSWSYPGEVNRNPAELDNRFSTMTEVRRVLWPDYETPQWADPLRFQQGVAGSMELFFWAWVKFQQVIEEVTGHQVPMFQRVDQAGFSLPLDERVLSDVDTLLVFGLDHNVTGQVASPEEIEAVRAFLEREGTCLVIGPHHDVGHSPDLAERALEYVHHGDALVPRQQRFGGYTRSLMKGLGIPVENRWGLRPAVVEGTNRSAPLTVMEDLDTRGWLSGVRNFNFHMHLPHYAVTPEDSPSARVLAKQPIDLARPHPFTNAGNTEFNALVWMPPHGGRAGDVLVADSTIFSTLFGADESLLRFWKNLATVH</sequence>
<dbReference type="KEGG" id="mym:A176_005207"/>
<dbReference type="EMBL" id="CP012109">
    <property type="protein sequence ID" value="AKQ68295.1"/>
    <property type="molecule type" value="Genomic_DNA"/>
</dbReference>
<dbReference type="AlphaFoldDB" id="A0A0H4X3R8"/>